<evidence type="ECO:0000313" key="2">
    <source>
        <dbReference type="Proteomes" id="UP001265746"/>
    </source>
</evidence>
<gene>
    <name evidence="1" type="ORF">N8I77_007682</name>
</gene>
<protein>
    <submittedName>
        <fullName evidence="1">Uncharacterized protein</fullName>
    </submittedName>
</protein>
<dbReference type="EMBL" id="JAUJFL010000004">
    <property type="protein sequence ID" value="KAK2604782.1"/>
    <property type="molecule type" value="Genomic_DNA"/>
</dbReference>
<accession>A0AAD9SC54</accession>
<proteinExistence type="predicted"/>
<sequence length="284" mass="31951">MTDNHVAKQKPSDLTDQQKENLQDALLGAKKMLQGPDCPVPTPNEFDHFLSDVFDMWMSGDDHVLPEANSLTTGMGDKTMPVGRLDKEVATAEEVNEERKRRQGTVTGKVTKTWGSKQTISPYEVRTAHRDRMRGAQVLIRASLKNGSEVTTQFVTQSGGFLSSTVPMTYLSGMSEVKAYYDSFRLFDRCEVKRVNQYNLAIAMFIARNRITTWANGSLPSTRPIEEPFGLLTPVNTIRDKAVTFEKDKMKDARDMLKQRPAYTLFPSIPTEDHFDTPQHNVGA</sequence>
<keyword evidence="2" id="KW-1185">Reference proteome</keyword>
<comment type="caution">
    <text evidence="1">The sequence shown here is derived from an EMBL/GenBank/DDBJ whole genome shotgun (WGS) entry which is preliminary data.</text>
</comment>
<organism evidence="1 2">
    <name type="scientific">Phomopsis amygdali</name>
    <name type="common">Fusicoccum amygdali</name>
    <dbReference type="NCBI Taxonomy" id="1214568"/>
    <lineage>
        <taxon>Eukaryota</taxon>
        <taxon>Fungi</taxon>
        <taxon>Dikarya</taxon>
        <taxon>Ascomycota</taxon>
        <taxon>Pezizomycotina</taxon>
        <taxon>Sordariomycetes</taxon>
        <taxon>Sordariomycetidae</taxon>
        <taxon>Diaporthales</taxon>
        <taxon>Diaporthaceae</taxon>
        <taxon>Diaporthe</taxon>
    </lineage>
</organism>
<reference evidence="1" key="1">
    <citation type="submission" date="2023-06" db="EMBL/GenBank/DDBJ databases">
        <authorList>
            <person name="Noh H."/>
        </authorList>
    </citation>
    <scope>NUCLEOTIDE SEQUENCE</scope>
    <source>
        <strain evidence="1">DUCC20226</strain>
    </source>
</reference>
<name>A0AAD9SC54_PHOAM</name>
<dbReference type="Proteomes" id="UP001265746">
    <property type="component" value="Unassembled WGS sequence"/>
</dbReference>
<dbReference type="AlphaFoldDB" id="A0AAD9SC54"/>
<evidence type="ECO:0000313" key="1">
    <source>
        <dbReference type="EMBL" id="KAK2604782.1"/>
    </source>
</evidence>